<evidence type="ECO:0000259" key="1">
    <source>
        <dbReference type="PROSITE" id="PS51819"/>
    </source>
</evidence>
<gene>
    <name evidence="2" type="ORF">FCI23_46275</name>
</gene>
<dbReference type="AlphaFoldDB" id="A0A4U0RT39"/>
<name>A0A4U0RT39_9ACTN</name>
<dbReference type="EMBL" id="SUMC01000111">
    <property type="protein sequence ID" value="TJZ99301.1"/>
    <property type="molecule type" value="Genomic_DNA"/>
</dbReference>
<dbReference type="PROSITE" id="PS51819">
    <property type="entry name" value="VOC"/>
    <property type="match status" value="1"/>
</dbReference>
<dbReference type="InterPro" id="IPR029068">
    <property type="entry name" value="Glyas_Bleomycin-R_OHBP_Dase"/>
</dbReference>
<organism evidence="2 3">
    <name type="scientific">Actinacidiphila oryziradicis</name>
    <dbReference type="NCBI Taxonomy" id="2571141"/>
    <lineage>
        <taxon>Bacteria</taxon>
        <taxon>Bacillati</taxon>
        <taxon>Actinomycetota</taxon>
        <taxon>Actinomycetes</taxon>
        <taxon>Kitasatosporales</taxon>
        <taxon>Streptomycetaceae</taxon>
        <taxon>Actinacidiphila</taxon>
    </lineage>
</organism>
<reference evidence="2 3" key="1">
    <citation type="submission" date="2019-04" db="EMBL/GenBank/DDBJ databases">
        <title>Streptomyces oryziradicis sp. nov., a novel actinomycete isolated from rhizosphere soil of rice (Oryza sativa L.).</title>
        <authorList>
            <person name="Li C."/>
        </authorList>
    </citation>
    <scope>NUCLEOTIDE SEQUENCE [LARGE SCALE GENOMIC DNA]</scope>
    <source>
        <strain evidence="2 3">NEAU-C40</strain>
    </source>
</reference>
<dbReference type="Proteomes" id="UP000305778">
    <property type="component" value="Unassembled WGS sequence"/>
</dbReference>
<dbReference type="Pfam" id="PF00903">
    <property type="entry name" value="Glyoxalase"/>
    <property type="match status" value="1"/>
</dbReference>
<comment type="caution">
    <text evidence="2">The sequence shown here is derived from an EMBL/GenBank/DDBJ whole genome shotgun (WGS) entry which is preliminary data.</text>
</comment>
<evidence type="ECO:0000313" key="2">
    <source>
        <dbReference type="EMBL" id="TJZ99301.1"/>
    </source>
</evidence>
<dbReference type="Gene3D" id="3.10.180.10">
    <property type="entry name" value="2,3-Dihydroxybiphenyl 1,2-Dioxygenase, domain 1"/>
    <property type="match status" value="1"/>
</dbReference>
<dbReference type="OrthoDB" id="317332at2"/>
<evidence type="ECO:0000313" key="3">
    <source>
        <dbReference type="Proteomes" id="UP000305778"/>
    </source>
</evidence>
<dbReference type="SUPFAM" id="SSF54593">
    <property type="entry name" value="Glyoxalase/Bleomycin resistance protein/Dihydroxybiphenyl dioxygenase"/>
    <property type="match status" value="1"/>
</dbReference>
<keyword evidence="3" id="KW-1185">Reference proteome</keyword>
<sequence>MKETIVSVWSAVVSPTLSGLHHLKLPVADLDAATAWWAAVFDARRVPRLDHIDDAGTRYAVVLEVPGLGVPLQLLLLPAASSALPGYDPVTLGVPDRRELDRWTAHLTALGVTHTPVAGGVIGDTLVLQTPEGALVRLYTLPPGGFGPEFAAPAQD</sequence>
<protein>
    <submittedName>
        <fullName evidence="2">VOC family protein</fullName>
    </submittedName>
</protein>
<accession>A0A4U0RT39</accession>
<dbReference type="InterPro" id="IPR037523">
    <property type="entry name" value="VOC_core"/>
</dbReference>
<feature type="domain" description="VOC" evidence="1">
    <location>
        <begin position="19"/>
        <end position="141"/>
    </location>
</feature>
<dbReference type="InterPro" id="IPR004360">
    <property type="entry name" value="Glyas_Fos-R_dOase_dom"/>
</dbReference>
<proteinExistence type="predicted"/>
<dbReference type="CDD" id="cd06587">
    <property type="entry name" value="VOC"/>
    <property type="match status" value="1"/>
</dbReference>